<reference evidence="3 4" key="1">
    <citation type="submission" date="2019-09" db="EMBL/GenBank/DDBJ databases">
        <authorList>
            <person name="Chandra G."/>
            <person name="Truman W A."/>
        </authorList>
    </citation>
    <scope>NUCLEOTIDE SEQUENCE [LARGE SCALE GENOMIC DNA]</scope>
    <source>
        <strain evidence="3">PS631</strain>
    </source>
</reference>
<dbReference type="SUPFAM" id="SSF53448">
    <property type="entry name" value="Nucleotide-diphospho-sugar transferases"/>
    <property type="match status" value="2"/>
</dbReference>
<evidence type="ECO:0000256" key="1">
    <source>
        <dbReference type="ARBA" id="ARBA00022519"/>
    </source>
</evidence>
<dbReference type="EMBL" id="CABVHF010000002">
    <property type="protein sequence ID" value="VVM63871.1"/>
    <property type="molecule type" value="Genomic_DNA"/>
</dbReference>
<dbReference type="Gene3D" id="3.90.550.10">
    <property type="entry name" value="Spore Coat Polysaccharide Biosynthesis Protein SpsA, Chain A"/>
    <property type="match status" value="1"/>
</dbReference>
<proteinExistence type="predicted"/>
<dbReference type="PANTHER" id="PTHR43179">
    <property type="entry name" value="RHAMNOSYLTRANSFERASE WBBL"/>
    <property type="match status" value="1"/>
</dbReference>
<dbReference type="SUPFAM" id="SSF53756">
    <property type="entry name" value="UDP-Glycosyltransferase/glycogen phosphorylase"/>
    <property type="match status" value="1"/>
</dbReference>
<protein>
    <recommendedName>
        <fullName evidence="2">Glycosyltransferase 2-like domain-containing protein</fullName>
    </recommendedName>
</protein>
<keyword evidence="1" id="KW-0997">Cell inner membrane</keyword>
<sequence>MSNTAQPGAQPYDAALARLRLMYAKPEHPYYIMAPGYRETSSGIVSMHYLCHVLNLSGREAYIHGSGAVNPELKTPALDAAVRERHRAQGKVPIAVYPEVVSGNPLLAAVVARFMLNFEKFITGKDMQASPDDLMFYYAARLAEAQGFPDGDLLCLPTIDIELFAGGAPAVVREGSYLYHNRYPLERIDYTQLPEQVRLLSIANPLSLSELAEVLRKAEVLYTYEWSMTCVIAVLCGCPVIFMAGVGIDREFLDNSFFGCIGFAMSDEADALQRARASLGAALPRYVERTAPFWQQLDVFIDKTQRAARLEAAGNRLGILDWIRQRRPQPAQLQAIKQRLERLGAPRIAVLVIDRGDQVALAATVDSLVHSRYQQLQIVVFGRVQPKQSNIEWLATDPQQPLAAINAWLSGSQSPWLMLVEAGTTFIHSGLLLCAVGLAEAASDCLAVYADEASRGDDGAVELCLRPDLNLDLLLSRPAELARHWLYRREALQQGFSCAAGRAFELELQLRLLSEHGLGCVAHASQTLLIAQVPGQVPCSDEQAVIGAHLQARGYVNAQVLAQSHGGYRIEYGLQSPALVSIVIYLEGQLQQFQRCLDSLLTQTSYSDYQVLLIEPGTDDPARQAWLDQLEQIGAGRFEVLRFAPGQAPAAMCNAAAQEARGEYLVWLSACSVLLEPGWLQALLNHAQRPEVGAVGGKLLNRDGSIAQGGLVLGLAGSVGPAFAGVSAQAPGYMDRLCLDQNYSALGGECLMLRRALFIEMGGFDAAPLLSCWTAVDLCLKLQRSGYLNVWTPHARLLLDAEPVPAPSADQEDALYARWLPALARDPAYNRNLSLTAGKSFSLETNALSWRPVQHILPTVLACAAGPQPLGRARLLLPFMALRDCGELDGAVTAGMLSPVEIERFEPTSVIVQRPCDDAGLLALRRLRAFSAVFKVYDLDGYLPEMSLPGGFSAAELQQRLQHGISQADRVLVSTPALAQLLQAEHEDVRLLESALPSSWGRLQGGRGKGSKPRVGWLGDKDADVLAEVIPALAGAVEWVVLGDCPAALRGWLTAWQPQVDDSRLGQALAELDLDLALVPMRESFANACSGDLRILQHAACGQPVICSRVAGFVGGEVLPLTRVSNEAADWVRAIRLHLDDQQASAQLGSALQAQVRKDWLLEGDRLQAWRRAWLPD</sequence>
<feature type="domain" description="Glycosyltransferase 2-like" evidence="2">
    <location>
        <begin position="582"/>
        <end position="760"/>
    </location>
</feature>
<keyword evidence="1" id="KW-1003">Cell membrane</keyword>
<dbReference type="OrthoDB" id="9179784at2"/>
<name>A0A5E6R7L3_PSEFL</name>
<accession>A0A5E6R7L3</accession>
<dbReference type="Proteomes" id="UP000399692">
    <property type="component" value="Unassembled WGS sequence"/>
</dbReference>
<gene>
    <name evidence="3" type="ORF">PS631_01433</name>
</gene>
<evidence type="ECO:0000313" key="4">
    <source>
        <dbReference type="Proteomes" id="UP000399692"/>
    </source>
</evidence>
<dbReference type="InterPro" id="IPR001173">
    <property type="entry name" value="Glyco_trans_2-like"/>
</dbReference>
<dbReference type="InterPro" id="IPR029044">
    <property type="entry name" value="Nucleotide-diphossugar_trans"/>
</dbReference>
<dbReference type="RefSeq" id="WP_150569784.1">
    <property type="nucleotide sequence ID" value="NZ_CABVHF010000002.1"/>
</dbReference>
<evidence type="ECO:0000313" key="3">
    <source>
        <dbReference type="EMBL" id="VVM63871.1"/>
    </source>
</evidence>
<keyword evidence="1" id="KW-0472">Membrane</keyword>
<evidence type="ECO:0000259" key="2">
    <source>
        <dbReference type="Pfam" id="PF00535"/>
    </source>
</evidence>
<dbReference type="AlphaFoldDB" id="A0A5E6R7L3"/>
<dbReference type="PANTHER" id="PTHR43179:SF7">
    <property type="entry name" value="RHAMNOSYLTRANSFERASE WBBL"/>
    <property type="match status" value="1"/>
</dbReference>
<dbReference type="Pfam" id="PF00535">
    <property type="entry name" value="Glycos_transf_2"/>
    <property type="match status" value="1"/>
</dbReference>
<organism evidence="3 4">
    <name type="scientific">Pseudomonas fluorescens</name>
    <dbReference type="NCBI Taxonomy" id="294"/>
    <lineage>
        <taxon>Bacteria</taxon>
        <taxon>Pseudomonadati</taxon>
        <taxon>Pseudomonadota</taxon>
        <taxon>Gammaproteobacteria</taxon>
        <taxon>Pseudomonadales</taxon>
        <taxon>Pseudomonadaceae</taxon>
        <taxon>Pseudomonas</taxon>
    </lineage>
</organism>